<keyword evidence="2" id="KW-0201">Cytochrome c-type biogenesis</keyword>
<dbReference type="Pfam" id="PF13905">
    <property type="entry name" value="Thioredoxin_8"/>
    <property type="match status" value="1"/>
</dbReference>
<comment type="caution">
    <text evidence="6">The sequence shown here is derived from an EMBL/GenBank/DDBJ whole genome shotgun (WGS) entry which is preliminary data.</text>
</comment>
<evidence type="ECO:0000313" key="7">
    <source>
        <dbReference type="Proteomes" id="UP000646484"/>
    </source>
</evidence>
<keyword evidence="4" id="KW-0676">Redox-active center</keyword>
<evidence type="ECO:0000256" key="4">
    <source>
        <dbReference type="ARBA" id="ARBA00023284"/>
    </source>
</evidence>
<dbReference type="InterPro" id="IPR036249">
    <property type="entry name" value="Thioredoxin-like_sf"/>
</dbReference>
<dbReference type="SUPFAM" id="SSF52833">
    <property type="entry name" value="Thioredoxin-like"/>
    <property type="match status" value="1"/>
</dbReference>
<dbReference type="RefSeq" id="WP_186975052.1">
    <property type="nucleotide sequence ID" value="NZ_JACOOH010000002.1"/>
</dbReference>
<dbReference type="Pfam" id="PF14289">
    <property type="entry name" value="DUF4369"/>
    <property type="match status" value="1"/>
</dbReference>
<dbReference type="InterPro" id="IPR050553">
    <property type="entry name" value="Thioredoxin_ResA/DsbE_sf"/>
</dbReference>
<evidence type="ECO:0000256" key="2">
    <source>
        <dbReference type="ARBA" id="ARBA00022748"/>
    </source>
</evidence>
<keyword evidence="3" id="KW-1015">Disulfide bond</keyword>
<dbReference type="Proteomes" id="UP000646484">
    <property type="component" value="Unassembled WGS sequence"/>
</dbReference>
<name>A0ABR7CX42_9BACT</name>
<evidence type="ECO:0000259" key="5">
    <source>
        <dbReference type="PROSITE" id="PS51352"/>
    </source>
</evidence>
<evidence type="ECO:0000256" key="3">
    <source>
        <dbReference type="ARBA" id="ARBA00023157"/>
    </source>
</evidence>
<dbReference type="CDD" id="cd02966">
    <property type="entry name" value="TlpA_like_family"/>
    <property type="match status" value="1"/>
</dbReference>
<sequence length="403" mass="46600">MNKLFYLAAALFVYSACGNKDEYVIRGSFPGLKDGMIVTLNNLEKEKKETLATDTVRNGRFELRGSTPTPVFCDIRISNRNLVQEKKEITNNGTFLFLDNSKMEMQAKHYDSLSYISTMFPVAKETNAKVTGGVLQADFNAYRQKMLPLELDAYIPYDTLSNLRFFNKYNYPAEVYAKIFAEFYPQQVEKQAIVDAARMEFIRQHPTSPVSLYIAENLIKEEFTRTKEELEELSRVAEQITDTIRKPRFLKRMEQAMRQYKGVKYTDVELETPVGTREKLSSHVHPGSYTLIDFWASWCGPCKAAIPSVKKLYNKYSREQLNVVSISMDEKKTDWEKAMKEEDMPWTQLRSNDRKSYTEIFKTYNVTSIPRLVLLDPAGRVVFSSHDADALQLTVRQLVENNQ</sequence>
<proteinExistence type="predicted"/>
<dbReference type="InterPro" id="IPR025380">
    <property type="entry name" value="DUF4369"/>
</dbReference>
<evidence type="ECO:0000313" key="6">
    <source>
        <dbReference type="EMBL" id="MBC5620219.1"/>
    </source>
</evidence>
<reference evidence="6 7" key="1">
    <citation type="submission" date="2020-08" db="EMBL/GenBank/DDBJ databases">
        <title>Genome public.</title>
        <authorList>
            <person name="Liu C."/>
            <person name="Sun Q."/>
        </authorList>
    </citation>
    <scope>NUCLEOTIDE SEQUENCE [LARGE SCALE GENOMIC DNA]</scope>
    <source>
        <strain evidence="6 7">NSJ-56</strain>
    </source>
</reference>
<organism evidence="6 7">
    <name type="scientific">Butyricimonas hominis</name>
    <dbReference type="NCBI Taxonomy" id="2763032"/>
    <lineage>
        <taxon>Bacteria</taxon>
        <taxon>Pseudomonadati</taxon>
        <taxon>Bacteroidota</taxon>
        <taxon>Bacteroidia</taxon>
        <taxon>Bacteroidales</taxon>
        <taxon>Odoribacteraceae</taxon>
        <taxon>Butyricimonas</taxon>
    </lineage>
</organism>
<comment type="subcellular location">
    <subcellularLocation>
        <location evidence="1">Cell envelope</location>
    </subcellularLocation>
</comment>
<keyword evidence="7" id="KW-1185">Reference proteome</keyword>
<dbReference type="PANTHER" id="PTHR42852">
    <property type="entry name" value="THIOL:DISULFIDE INTERCHANGE PROTEIN DSBE"/>
    <property type="match status" value="1"/>
</dbReference>
<dbReference type="InterPro" id="IPR013766">
    <property type="entry name" value="Thioredoxin_domain"/>
</dbReference>
<accession>A0ABR7CX42</accession>
<gene>
    <name evidence="6" type="ORF">H8S64_03805</name>
</gene>
<dbReference type="EMBL" id="JACOOH010000002">
    <property type="protein sequence ID" value="MBC5620219.1"/>
    <property type="molecule type" value="Genomic_DNA"/>
</dbReference>
<dbReference type="Gene3D" id="3.40.30.10">
    <property type="entry name" value="Glutaredoxin"/>
    <property type="match status" value="1"/>
</dbReference>
<dbReference type="PROSITE" id="PS51352">
    <property type="entry name" value="THIOREDOXIN_2"/>
    <property type="match status" value="1"/>
</dbReference>
<dbReference type="PANTHER" id="PTHR42852:SF6">
    <property type="entry name" value="THIOL:DISULFIDE INTERCHANGE PROTEIN DSBE"/>
    <property type="match status" value="1"/>
</dbReference>
<dbReference type="InterPro" id="IPR012336">
    <property type="entry name" value="Thioredoxin-like_fold"/>
</dbReference>
<evidence type="ECO:0000256" key="1">
    <source>
        <dbReference type="ARBA" id="ARBA00004196"/>
    </source>
</evidence>
<protein>
    <submittedName>
        <fullName evidence="6">AhpC/TSA family protein</fullName>
    </submittedName>
</protein>
<feature type="domain" description="Thioredoxin" evidence="5">
    <location>
        <begin position="259"/>
        <end position="403"/>
    </location>
</feature>